<name>A0A2S8BAH1_9SPHN</name>
<dbReference type="AlphaFoldDB" id="A0A2S8BAH1"/>
<gene>
    <name evidence="1" type="ORF">CVO77_00305</name>
</gene>
<evidence type="ECO:0000313" key="1">
    <source>
        <dbReference type="EMBL" id="PQM29415.1"/>
    </source>
</evidence>
<protein>
    <submittedName>
        <fullName evidence="1">Uncharacterized protein</fullName>
    </submittedName>
</protein>
<dbReference type="EMBL" id="PHFW01000001">
    <property type="protein sequence ID" value="PQM29415.1"/>
    <property type="molecule type" value="Genomic_DNA"/>
</dbReference>
<evidence type="ECO:0000313" key="2">
    <source>
        <dbReference type="Proteomes" id="UP000238954"/>
    </source>
</evidence>
<dbReference type="Proteomes" id="UP000238954">
    <property type="component" value="Chromosome"/>
</dbReference>
<proteinExistence type="predicted"/>
<reference evidence="2" key="1">
    <citation type="submission" date="2017-11" db="EMBL/GenBank/DDBJ databases">
        <title>The complete genome sequence of Sphingopyxis pomeranensis sp. nov. strain WS5A3p.</title>
        <authorList>
            <person name="Kaminski M.A."/>
        </authorList>
    </citation>
    <scope>NUCLEOTIDE SEQUENCE [LARGE SCALE GENOMIC DNA]</scope>
    <source>
        <strain evidence="2">WS5A3p</strain>
    </source>
</reference>
<sequence length="72" mass="8296">MGKPKVRDITPERRQLLKARIAQYSIDDFVTVFGNIRGSPFLRGDTGKHFCTFDWAMKKANFQKIIEGNYGD</sequence>
<organism evidence="1 2">
    <name type="scientific">Sphingopyxis lindanitolerans</name>
    <dbReference type="NCBI Taxonomy" id="2054227"/>
    <lineage>
        <taxon>Bacteria</taxon>
        <taxon>Pseudomonadati</taxon>
        <taxon>Pseudomonadota</taxon>
        <taxon>Alphaproteobacteria</taxon>
        <taxon>Sphingomonadales</taxon>
        <taxon>Sphingomonadaceae</taxon>
        <taxon>Sphingopyxis</taxon>
    </lineage>
</organism>
<keyword evidence="2" id="KW-1185">Reference proteome</keyword>
<comment type="caution">
    <text evidence="1">The sequence shown here is derived from an EMBL/GenBank/DDBJ whole genome shotgun (WGS) entry which is preliminary data.</text>
</comment>
<accession>A0A2S8BAH1</accession>